<dbReference type="GO" id="GO:0016020">
    <property type="term" value="C:membrane"/>
    <property type="evidence" value="ECO:0007669"/>
    <property type="project" value="UniProtKB-SubCell"/>
</dbReference>
<organism evidence="7 8">
    <name type="scientific">Urbifossiella limnaea</name>
    <dbReference type="NCBI Taxonomy" id="2528023"/>
    <lineage>
        <taxon>Bacteria</taxon>
        <taxon>Pseudomonadati</taxon>
        <taxon>Planctomycetota</taxon>
        <taxon>Planctomycetia</taxon>
        <taxon>Gemmatales</taxon>
        <taxon>Gemmataceae</taxon>
        <taxon>Urbifossiella</taxon>
    </lineage>
</organism>
<dbReference type="RefSeq" id="WP_145242205.1">
    <property type="nucleotide sequence ID" value="NZ_CP036273.1"/>
</dbReference>
<evidence type="ECO:0000259" key="6">
    <source>
        <dbReference type="Pfam" id="PF13664"/>
    </source>
</evidence>
<comment type="subcellular location">
    <subcellularLocation>
        <location evidence="1">Membrane</location>
    </subcellularLocation>
</comment>
<evidence type="ECO:0000313" key="8">
    <source>
        <dbReference type="Proteomes" id="UP000319576"/>
    </source>
</evidence>
<protein>
    <recommendedName>
        <fullName evidence="6">TMEM205-like domain-containing protein</fullName>
    </recommendedName>
</protein>
<evidence type="ECO:0000313" key="7">
    <source>
        <dbReference type="EMBL" id="QDU22458.1"/>
    </source>
</evidence>
<feature type="transmembrane region" description="Helical" evidence="5">
    <location>
        <begin position="81"/>
        <end position="100"/>
    </location>
</feature>
<name>A0A517XYB6_9BACT</name>
<keyword evidence="4 5" id="KW-0472">Membrane</keyword>
<evidence type="ECO:0000256" key="1">
    <source>
        <dbReference type="ARBA" id="ARBA00004370"/>
    </source>
</evidence>
<evidence type="ECO:0000256" key="5">
    <source>
        <dbReference type="SAM" id="Phobius"/>
    </source>
</evidence>
<dbReference type="Proteomes" id="UP000319576">
    <property type="component" value="Chromosome"/>
</dbReference>
<dbReference type="KEGG" id="uli:ETAA1_44380"/>
<keyword evidence="8" id="KW-1185">Reference proteome</keyword>
<proteinExistence type="predicted"/>
<feature type="transmembrane region" description="Helical" evidence="5">
    <location>
        <begin position="155"/>
        <end position="177"/>
    </location>
</feature>
<evidence type="ECO:0000256" key="2">
    <source>
        <dbReference type="ARBA" id="ARBA00022692"/>
    </source>
</evidence>
<feature type="domain" description="TMEM205-like" evidence="6">
    <location>
        <begin position="64"/>
        <end position="124"/>
    </location>
</feature>
<dbReference type="EMBL" id="CP036273">
    <property type="protein sequence ID" value="QDU22458.1"/>
    <property type="molecule type" value="Genomic_DNA"/>
</dbReference>
<feature type="transmembrane region" description="Helical" evidence="5">
    <location>
        <begin position="7"/>
        <end position="26"/>
    </location>
</feature>
<dbReference type="AlphaFoldDB" id="A0A517XYB6"/>
<sequence length="193" mass="20191">MPTALKSLHVLALGLWVGGAAFFNFVTAPTIFESFKQVVEAGPSDRTAFQPLGRPGADAKDKAALANALAGSAVGPVFPRYFLWQLVCGAVALTTAAAWWRLGGVHRWRVVVIGGAVVCVSAGWPLSDAITRLRVQRFDPDRAVAEAADAAFKAWHLWSLGLSTVTVLLAGAGLAMAAKLPADERPVGGSGPF</sequence>
<keyword evidence="3 5" id="KW-1133">Transmembrane helix</keyword>
<keyword evidence="2 5" id="KW-0812">Transmembrane</keyword>
<accession>A0A517XYB6</accession>
<gene>
    <name evidence="7" type="ORF">ETAA1_44380</name>
</gene>
<feature type="transmembrane region" description="Helical" evidence="5">
    <location>
        <begin position="107"/>
        <end position="126"/>
    </location>
</feature>
<dbReference type="InterPro" id="IPR025423">
    <property type="entry name" value="TMEM205-like"/>
</dbReference>
<reference evidence="7 8" key="1">
    <citation type="submission" date="2019-02" db="EMBL/GenBank/DDBJ databases">
        <title>Deep-cultivation of Planctomycetes and their phenomic and genomic characterization uncovers novel biology.</title>
        <authorList>
            <person name="Wiegand S."/>
            <person name="Jogler M."/>
            <person name="Boedeker C."/>
            <person name="Pinto D."/>
            <person name="Vollmers J."/>
            <person name="Rivas-Marin E."/>
            <person name="Kohn T."/>
            <person name="Peeters S.H."/>
            <person name="Heuer A."/>
            <person name="Rast P."/>
            <person name="Oberbeckmann S."/>
            <person name="Bunk B."/>
            <person name="Jeske O."/>
            <person name="Meyerdierks A."/>
            <person name="Storesund J.E."/>
            <person name="Kallscheuer N."/>
            <person name="Luecker S."/>
            <person name="Lage O.M."/>
            <person name="Pohl T."/>
            <person name="Merkel B.J."/>
            <person name="Hornburger P."/>
            <person name="Mueller R.-W."/>
            <person name="Bruemmer F."/>
            <person name="Labrenz M."/>
            <person name="Spormann A.M."/>
            <person name="Op den Camp H."/>
            <person name="Overmann J."/>
            <person name="Amann R."/>
            <person name="Jetten M.S.M."/>
            <person name="Mascher T."/>
            <person name="Medema M.H."/>
            <person name="Devos D.P."/>
            <person name="Kaster A.-K."/>
            <person name="Ovreas L."/>
            <person name="Rohde M."/>
            <person name="Galperin M.Y."/>
            <person name="Jogler C."/>
        </authorList>
    </citation>
    <scope>NUCLEOTIDE SEQUENCE [LARGE SCALE GENOMIC DNA]</scope>
    <source>
        <strain evidence="7 8">ETA_A1</strain>
    </source>
</reference>
<dbReference type="Pfam" id="PF13664">
    <property type="entry name" value="DUF4149"/>
    <property type="match status" value="1"/>
</dbReference>
<dbReference type="OrthoDB" id="9777124at2"/>
<evidence type="ECO:0000256" key="3">
    <source>
        <dbReference type="ARBA" id="ARBA00022989"/>
    </source>
</evidence>
<evidence type="ECO:0000256" key="4">
    <source>
        <dbReference type="ARBA" id="ARBA00023136"/>
    </source>
</evidence>